<dbReference type="GO" id="GO:0003824">
    <property type="term" value="F:catalytic activity"/>
    <property type="evidence" value="ECO:0007669"/>
    <property type="project" value="InterPro"/>
</dbReference>
<protein>
    <recommendedName>
        <fullName evidence="4">Radical SAM core domain-containing protein</fullName>
    </recommendedName>
</protein>
<keyword evidence="3" id="KW-0411">Iron-sulfur</keyword>
<feature type="domain" description="Radical SAM core" evidence="4">
    <location>
        <begin position="34"/>
        <end position="156"/>
    </location>
</feature>
<dbReference type="PANTHER" id="PTHR43432">
    <property type="entry name" value="SLR0285 PROTEIN"/>
    <property type="match status" value="1"/>
</dbReference>
<sequence length="284" mass="31336">MGLSPGLDFETRLFAKPDAANLLRAELAHPRYRCAPIAIGTNTDPYQPIERDQKLMRSILEILDETSHPVTIVTKSALILRDIELLSSLAQRNLVKVALSVTTLDHRLARRMEPRASTPGRRIEAMKALAEAGVPVGVMVAPVIPALTDHEGEKILAAAYAAGAREAGWVMLRLPHEIKDLFAEWLQEERPDRASRVLNLVRDMRGGRLNDARFGHRMRGEGAYAEMVTARLRLAITKIGYNREIRKLDCSLFTPPPKASAKGDRGSNGGDAGDRLQYSLFGDG</sequence>
<gene>
    <name evidence="5" type="ORF">JCM17846_08440</name>
</gene>
<organism evidence="5 6">
    <name type="scientific">Iodidimonas nitroreducens</name>
    <dbReference type="NCBI Taxonomy" id="1236968"/>
    <lineage>
        <taxon>Bacteria</taxon>
        <taxon>Pseudomonadati</taxon>
        <taxon>Pseudomonadota</taxon>
        <taxon>Alphaproteobacteria</taxon>
        <taxon>Iodidimonadales</taxon>
        <taxon>Iodidimonadaceae</taxon>
        <taxon>Iodidimonas</taxon>
    </lineage>
</organism>
<evidence type="ECO:0000313" key="5">
    <source>
        <dbReference type="EMBL" id="GER03162.1"/>
    </source>
</evidence>
<keyword evidence="1" id="KW-0479">Metal-binding</keyword>
<comment type="caution">
    <text evidence="5">The sequence shown here is derived from an EMBL/GenBank/DDBJ whole genome shotgun (WGS) entry which is preliminary data.</text>
</comment>
<keyword evidence="6" id="KW-1185">Reference proteome</keyword>
<reference evidence="5 6" key="1">
    <citation type="submission" date="2019-09" db="EMBL/GenBank/DDBJ databases">
        <title>NBRP : Genome information of microbial organism related human and environment.</title>
        <authorList>
            <person name="Hattori M."/>
            <person name="Oshima K."/>
            <person name="Inaba H."/>
            <person name="Suda W."/>
            <person name="Sakamoto M."/>
            <person name="Iino T."/>
            <person name="Kitahara M."/>
            <person name="Oshida Y."/>
            <person name="Iida T."/>
            <person name="Kudo T."/>
            <person name="Itoh T."/>
            <person name="Ohkuma M."/>
        </authorList>
    </citation>
    <scope>NUCLEOTIDE SEQUENCE [LARGE SCALE GENOMIC DNA]</scope>
    <source>
        <strain evidence="5 6">Q-1</strain>
    </source>
</reference>
<evidence type="ECO:0000256" key="1">
    <source>
        <dbReference type="ARBA" id="ARBA00022723"/>
    </source>
</evidence>
<name>A0A5A7N4H0_9PROT</name>
<dbReference type="PANTHER" id="PTHR43432:SF3">
    <property type="entry name" value="SLR0285 PROTEIN"/>
    <property type="match status" value="1"/>
</dbReference>
<dbReference type="Proteomes" id="UP000324996">
    <property type="component" value="Unassembled WGS sequence"/>
</dbReference>
<dbReference type="InterPro" id="IPR040086">
    <property type="entry name" value="MJ0683-like"/>
</dbReference>
<keyword evidence="2" id="KW-0408">Iron</keyword>
<evidence type="ECO:0000259" key="4">
    <source>
        <dbReference type="Pfam" id="PF04055"/>
    </source>
</evidence>
<evidence type="ECO:0000313" key="6">
    <source>
        <dbReference type="Proteomes" id="UP000324996"/>
    </source>
</evidence>
<dbReference type="SUPFAM" id="SSF102114">
    <property type="entry name" value="Radical SAM enzymes"/>
    <property type="match status" value="1"/>
</dbReference>
<dbReference type="InterPro" id="IPR007197">
    <property type="entry name" value="rSAM"/>
</dbReference>
<dbReference type="InterPro" id="IPR058240">
    <property type="entry name" value="rSAM_sf"/>
</dbReference>
<evidence type="ECO:0000256" key="3">
    <source>
        <dbReference type="ARBA" id="ARBA00023014"/>
    </source>
</evidence>
<dbReference type="Pfam" id="PF04055">
    <property type="entry name" value="Radical_SAM"/>
    <property type="match status" value="1"/>
</dbReference>
<dbReference type="Gene3D" id="3.80.30.30">
    <property type="match status" value="1"/>
</dbReference>
<accession>A0A5A7N4H0</accession>
<proteinExistence type="predicted"/>
<dbReference type="EMBL" id="BKCN01000003">
    <property type="protein sequence ID" value="GER03162.1"/>
    <property type="molecule type" value="Genomic_DNA"/>
</dbReference>
<evidence type="ECO:0000256" key="2">
    <source>
        <dbReference type="ARBA" id="ARBA00023004"/>
    </source>
</evidence>
<dbReference type="NCBIfam" id="NF033668">
    <property type="entry name" value="rSAM_PA0069"/>
    <property type="match status" value="1"/>
</dbReference>
<dbReference type="AlphaFoldDB" id="A0A5A7N4H0"/>
<dbReference type="GO" id="GO:0046872">
    <property type="term" value="F:metal ion binding"/>
    <property type="evidence" value="ECO:0007669"/>
    <property type="project" value="UniProtKB-KW"/>
</dbReference>
<dbReference type="GO" id="GO:0051536">
    <property type="term" value="F:iron-sulfur cluster binding"/>
    <property type="evidence" value="ECO:0007669"/>
    <property type="project" value="UniProtKB-KW"/>
</dbReference>